<dbReference type="Gene3D" id="2.60.40.3940">
    <property type="match status" value="1"/>
</dbReference>
<reference evidence="2" key="1">
    <citation type="journal article" date="2021" name="Proc. Natl. Acad. Sci. U.S.A.">
        <title>A Catalog of Tens of Thousands of Viruses from Human Metagenomes Reveals Hidden Associations with Chronic Diseases.</title>
        <authorList>
            <person name="Tisza M.J."/>
            <person name="Buck C.B."/>
        </authorList>
    </citation>
    <scope>NUCLEOTIDE SEQUENCE</scope>
    <source>
        <strain evidence="2">Ct0FJ5</strain>
    </source>
</reference>
<accession>A0A8S5NX40</accession>
<name>A0A8S5NX40_9CAUD</name>
<dbReference type="InterPro" id="IPR054075">
    <property type="entry name" value="Gp53-like_C"/>
</dbReference>
<evidence type="ECO:0000313" key="2">
    <source>
        <dbReference type="EMBL" id="DAD99350.1"/>
    </source>
</evidence>
<dbReference type="EMBL" id="BK015281">
    <property type="protein sequence ID" value="DAD99350.1"/>
    <property type="molecule type" value="Genomic_DNA"/>
</dbReference>
<dbReference type="Pfam" id="PF21882">
    <property type="entry name" value="Gp53-like_C"/>
    <property type="match status" value="1"/>
</dbReference>
<organism evidence="2">
    <name type="scientific">Caudovirales sp. ct0FJ5</name>
    <dbReference type="NCBI Taxonomy" id="2825755"/>
    <lineage>
        <taxon>Viruses</taxon>
        <taxon>Duplodnaviria</taxon>
        <taxon>Heunggongvirae</taxon>
        <taxon>Uroviricota</taxon>
        <taxon>Caudoviricetes</taxon>
    </lineage>
</organism>
<proteinExistence type="predicted"/>
<protein>
    <submittedName>
        <fullName evidence="2">Tail-collar fiber protein</fullName>
    </submittedName>
</protein>
<evidence type="ECO:0000259" key="1">
    <source>
        <dbReference type="Pfam" id="PF21882"/>
    </source>
</evidence>
<sequence length="316" mass="34179">MANWQGFTLTEKGLNLQAKINAGLATLNFTKISIGSGSSSSLTDLAKREKDLTIASCTVDGSIVKLVSTLTNTGITKPFKERELGLFATDPDDGEIMFAYMTDTDPDTMPAEGSTTVVSKRMTLNLTFSNTGNVSAVLDSGQLVTFADIKTATNDAEFNDNSDSKITSTSWVRGILNHWKSFKVSQVSDFAEGIIQKLALTSAITAVTAVQTNSWFGQLLKMVLTASGVRYNIAQNGYVCLGSFFGGLIMQWGSNEHGWVTFPIAFNSFRKIITNHQGTAYFDSRAVEYNSLTGFTLSVHDNSGTGQDAQWIAFGK</sequence>
<feature type="domain" description="Putative tail fiber protein gp53-like C-terminal" evidence="1">
    <location>
        <begin position="246"/>
        <end position="315"/>
    </location>
</feature>